<evidence type="ECO:0000313" key="3">
    <source>
        <dbReference type="Proteomes" id="UP000250266"/>
    </source>
</evidence>
<accession>A0A8E2E8W2</accession>
<sequence>MFPVPPVQVHTTSTSLVASTESPKAHTPIDNNTEALHTPLLPSSGPSVSQFPNPTFLYFHSSIPSFLRSSIPFLQSSVPHPSILYKAIGNG</sequence>
<gene>
    <name evidence="2" type="ORF">K432DRAFT_65255</name>
</gene>
<proteinExistence type="predicted"/>
<feature type="compositionally biased region" description="Polar residues" evidence="1">
    <location>
        <begin position="9"/>
        <end position="22"/>
    </location>
</feature>
<reference evidence="2 3" key="1">
    <citation type="journal article" date="2016" name="Nat. Commun.">
        <title>Ectomycorrhizal ecology is imprinted in the genome of the dominant symbiotic fungus Cenococcum geophilum.</title>
        <authorList>
            <consortium name="DOE Joint Genome Institute"/>
            <person name="Peter M."/>
            <person name="Kohler A."/>
            <person name="Ohm R.A."/>
            <person name="Kuo A."/>
            <person name="Krutzmann J."/>
            <person name="Morin E."/>
            <person name="Arend M."/>
            <person name="Barry K.W."/>
            <person name="Binder M."/>
            <person name="Choi C."/>
            <person name="Clum A."/>
            <person name="Copeland A."/>
            <person name="Grisel N."/>
            <person name="Haridas S."/>
            <person name="Kipfer T."/>
            <person name="LaButti K."/>
            <person name="Lindquist E."/>
            <person name="Lipzen A."/>
            <person name="Maire R."/>
            <person name="Meier B."/>
            <person name="Mihaltcheva S."/>
            <person name="Molinier V."/>
            <person name="Murat C."/>
            <person name="Poggeler S."/>
            <person name="Quandt C.A."/>
            <person name="Sperisen C."/>
            <person name="Tritt A."/>
            <person name="Tisserant E."/>
            <person name="Crous P.W."/>
            <person name="Henrissat B."/>
            <person name="Nehls U."/>
            <person name="Egli S."/>
            <person name="Spatafora J.W."/>
            <person name="Grigoriev I.V."/>
            <person name="Martin F.M."/>
        </authorList>
    </citation>
    <scope>NUCLEOTIDE SEQUENCE [LARGE SCALE GENOMIC DNA]</scope>
    <source>
        <strain evidence="2 3">CBS 459.81</strain>
    </source>
</reference>
<evidence type="ECO:0000313" key="2">
    <source>
        <dbReference type="EMBL" id="OCK79482.1"/>
    </source>
</evidence>
<keyword evidence="3" id="KW-1185">Reference proteome</keyword>
<feature type="region of interest" description="Disordered" evidence="1">
    <location>
        <begin position="1"/>
        <end position="46"/>
    </location>
</feature>
<evidence type="ECO:0000256" key="1">
    <source>
        <dbReference type="SAM" id="MobiDB-lite"/>
    </source>
</evidence>
<dbReference type="Proteomes" id="UP000250266">
    <property type="component" value="Unassembled WGS sequence"/>
</dbReference>
<organism evidence="2 3">
    <name type="scientific">Lepidopterella palustris CBS 459.81</name>
    <dbReference type="NCBI Taxonomy" id="1314670"/>
    <lineage>
        <taxon>Eukaryota</taxon>
        <taxon>Fungi</taxon>
        <taxon>Dikarya</taxon>
        <taxon>Ascomycota</taxon>
        <taxon>Pezizomycotina</taxon>
        <taxon>Dothideomycetes</taxon>
        <taxon>Pleosporomycetidae</taxon>
        <taxon>Mytilinidiales</taxon>
        <taxon>Argynnaceae</taxon>
        <taxon>Lepidopterella</taxon>
    </lineage>
</organism>
<name>A0A8E2E8W2_9PEZI</name>
<dbReference type="EMBL" id="KV745003">
    <property type="protein sequence ID" value="OCK79482.1"/>
    <property type="molecule type" value="Genomic_DNA"/>
</dbReference>
<dbReference type="AlphaFoldDB" id="A0A8E2E8W2"/>
<protein>
    <submittedName>
        <fullName evidence="2">Uncharacterized protein</fullName>
    </submittedName>
</protein>